<dbReference type="InParanoid" id="A0A1V8TKR7"/>
<proteinExistence type="predicted"/>
<feature type="region of interest" description="Disordered" evidence="1">
    <location>
        <begin position="35"/>
        <end position="94"/>
    </location>
</feature>
<feature type="region of interest" description="Disordered" evidence="1">
    <location>
        <begin position="298"/>
        <end position="328"/>
    </location>
</feature>
<evidence type="ECO:0000313" key="3">
    <source>
        <dbReference type="EMBL" id="OQO11828.1"/>
    </source>
</evidence>
<feature type="compositionally biased region" description="Low complexity" evidence="1">
    <location>
        <begin position="253"/>
        <end position="263"/>
    </location>
</feature>
<dbReference type="OrthoDB" id="5353066at2759"/>
<accession>A0A1V8TKR7</accession>
<gene>
    <name evidence="3" type="ORF">B0A48_03555</name>
</gene>
<evidence type="ECO:0000256" key="1">
    <source>
        <dbReference type="SAM" id="MobiDB-lite"/>
    </source>
</evidence>
<keyword evidence="2" id="KW-0472">Membrane</keyword>
<keyword evidence="2" id="KW-1133">Transmembrane helix</keyword>
<feature type="compositionally biased region" description="Polar residues" evidence="1">
    <location>
        <begin position="298"/>
        <end position="308"/>
    </location>
</feature>
<feature type="compositionally biased region" description="Basic and acidic residues" evidence="1">
    <location>
        <begin position="50"/>
        <end position="65"/>
    </location>
</feature>
<protein>
    <submittedName>
        <fullName evidence="3">Uncharacterized protein</fullName>
    </submittedName>
</protein>
<comment type="caution">
    <text evidence="3">The sequence shown here is derived from an EMBL/GenBank/DDBJ whole genome shotgun (WGS) entry which is preliminary data.</text>
</comment>
<keyword evidence="4" id="KW-1185">Reference proteome</keyword>
<keyword evidence="2" id="KW-0812">Transmembrane</keyword>
<evidence type="ECO:0000313" key="4">
    <source>
        <dbReference type="Proteomes" id="UP000192596"/>
    </source>
</evidence>
<dbReference type="Proteomes" id="UP000192596">
    <property type="component" value="Unassembled WGS sequence"/>
</dbReference>
<dbReference type="EMBL" id="NAJO01000006">
    <property type="protein sequence ID" value="OQO11828.1"/>
    <property type="molecule type" value="Genomic_DNA"/>
</dbReference>
<name>A0A1V8TKR7_9PEZI</name>
<organism evidence="3 4">
    <name type="scientific">Cryoendolithus antarcticus</name>
    <dbReference type="NCBI Taxonomy" id="1507870"/>
    <lineage>
        <taxon>Eukaryota</taxon>
        <taxon>Fungi</taxon>
        <taxon>Dikarya</taxon>
        <taxon>Ascomycota</taxon>
        <taxon>Pezizomycotina</taxon>
        <taxon>Dothideomycetes</taxon>
        <taxon>Dothideomycetidae</taxon>
        <taxon>Cladosporiales</taxon>
        <taxon>Cladosporiaceae</taxon>
        <taxon>Cryoendolithus</taxon>
    </lineage>
</organism>
<feature type="region of interest" description="Disordered" evidence="1">
    <location>
        <begin position="244"/>
        <end position="263"/>
    </location>
</feature>
<reference evidence="4" key="1">
    <citation type="submission" date="2017-03" db="EMBL/GenBank/DDBJ databases">
        <title>Genomes of endolithic fungi from Antarctica.</title>
        <authorList>
            <person name="Coleine C."/>
            <person name="Masonjones S."/>
            <person name="Stajich J.E."/>
        </authorList>
    </citation>
    <scope>NUCLEOTIDE SEQUENCE [LARGE SCALE GENOMIC DNA]</scope>
    <source>
        <strain evidence="4">CCFEE 5527</strain>
    </source>
</reference>
<sequence length="946" mass="105370">MVDYMRSSAPELRTHRHSPGLQFEVKPLFAHKRKRSGRAVHFQGVSSESASREDSLRSTQREDTSRYTLSKYRFPAPPGHEWSGEIGRPDSPTRAQVHYRGASFDVVNPHASLLLGPSDFETPGEIDGLLEDYFQQSSMTTPSATYFSDMSSARQNLRPTEGARDSANRHMRRELYRPDQVSPQAQPSLAPMQEERVEVIAQQEEEVTSTQANIHNGDHADTREGESLNSILGLYGQMTTDTTAHRRRQGQGTDDTVSVASSTSQFYEDMRTARAKSPEGTPALMAYADHIARLAASRTSSNAPTASPYTRGMIRDHGTSELPTSERTYGDTNQLLNLTTQQADPIFASHTYAQLGASLMRPAPKRSNTEQSMITISDGARSRRASLHYDGFEDVPLVARANPDASVASLRSAITPLDPGRLSRFLEDIPLDPAHRDPSWVTMATQSFPQVPNPPRSSLESYADTSHCGEENRWSALSNPDGIPPVPRLPSDATIRPGDDHVSDRETADTYAILEYLLLQCKNKVLTQDLDKHLVEVSPDRKTHEQRQTDRAAVRNMKPLCDLIKEAKRNCANQGMLWLQIQNDAGLEAVRRQQHEAHERAVKLIDVAYKAARAAREPVQDPTDALREPGQSVFERVRKKLKRSANERGENSAIMDSVHTENDKRHLLGAATPTADTVDTADDSQLQWRDSSNTAQTLQIRRSTSIMNGRVGFEQNRPEDLISPVQTPAPAAATSARRNAEGVIETELQDMSSVPRTPSRFHGAGRRFRAAISGQTTMRPLNLAGSPTSNINNAFTERDMHEASRNFHTIRSAATPQMPAPSLTPRRALRYSGTALNSVRADAPTLHPPPRWFRSSYIRARQAKLSDRYYWASLSNPITCYMYSRGSLDYLMKWHCHNEDVGMTERRKEDAGQWFFVVSMLYALMFVGGLMAISFVLVKGTVAEGA</sequence>
<dbReference type="AlphaFoldDB" id="A0A1V8TKR7"/>
<evidence type="ECO:0000256" key="2">
    <source>
        <dbReference type="SAM" id="Phobius"/>
    </source>
</evidence>
<feature type="transmembrane region" description="Helical" evidence="2">
    <location>
        <begin position="914"/>
        <end position="938"/>
    </location>
</feature>